<protein>
    <submittedName>
        <fullName evidence="2">Glutathione S-transferase</fullName>
    </submittedName>
</protein>
<dbReference type="WBParaSite" id="JU765_v2.g19213.t1">
    <property type="protein sequence ID" value="JU765_v2.g19213.t1"/>
    <property type="gene ID" value="JU765_v2.g19213"/>
</dbReference>
<evidence type="ECO:0000313" key="1">
    <source>
        <dbReference type="Proteomes" id="UP000887576"/>
    </source>
</evidence>
<sequence length="327" mass="36669">MASNSSAAAICLQVITQLASVILNQPPLDPATFNDTVTEGVLMAFAEYGNPHSVRRSSFGTSPRFSTFPVSSPLPSGPAGSNIRGVDSPTLHPGSFEPFRPQNTIRLYSMKYCPYAERAIIYIAKKNIPVEVVNVNPDKGPNWFLVKSPLGRVPTLELGNGKIIYESDVLVQFLDEMYPETSVLPRDAFGKTQQKILVERLNGLSQALYKFFQSGNSMSMRDVDNSINNALRTAENLLTDSFFGGKQVGYADIMIWPFLERLELVTLNPYSQFKYFPGMNYPKMGAYIARMQRQPEIKFAMRPLQHHKGYIDSFMRGQPNYDYPSYG</sequence>
<accession>A0AC34QT34</accession>
<reference evidence="2" key="1">
    <citation type="submission" date="2022-11" db="UniProtKB">
        <authorList>
            <consortium name="WormBaseParasite"/>
        </authorList>
    </citation>
    <scope>IDENTIFICATION</scope>
</reference>
<proteinExistence type="predicted"/>
<name>A0AC34QT34_9BILA</name>
<organism evidence="1 2">
    <name type="scientific">Panagrolaimus sp. JU765</name>
    <dbReference type="NCBI Taxonomy" id="591449"/>
    <lineage>
        <taxon>Eukaryota</taxon>
        <taxon>Metazoa</taxon>
        <taxon>Ecdysozoa</taxon>
        <taxon>Nematoda</taxon>
        <taxon>Chromadorea</taxon>
        <taxon>Rhabditida</taxon>
        <taxon>Tylenchina</taxon>
        <taxon>Panagrolaimomorpha</taxon>
        <taxon>Panagrolaimoidea</taxon>
        <taxon>Panagrolaimidae</taxon>
        <taxon>Panagrolaimus</taxon>
    </lineage>
</organism>
<evidence type="ECO:0000313" key="2">
    <source>
        <dbReference type="WBParaSite" id="JU765_v2.g19213.t1"/>
    </source>
</evidence>
<dbReference type="Proteomes" id="UP000887576">
    <property type="component" value="Unplaced"/>
</dbReference>